<dbReference type="PROSITE" id="PS01218">
    <property type="entry name" value="TATC"/>
    <property type="match status" value="1"/>
</dbReference>
<feature type="transmembrane region" description="Helical" evidence="5">
    <location>
        <begin position="174"/>
        <end position="203"/>
    </location>
</feature>
<dbReference type="Pfam" id="PF00902">
    <property type="entry name" value="TatC"/>
    <property type="match status" value="1"/>
</dbReference>
<proteinExistence type="inferred from homology"/>
<dbReference type="AlphaFoldDB" id="A0A2A4Z494"/>
<reference evidence="6" key="2">
    <citation type="journal article" date="2018" name="ISME J.">
        <title>A dynamic microbial community with high functional redundancy inhabits the cold, oxic subseafloor aquifer.</title>
        <authorList>
            <person name="Tully B.J."/>
            <person name="Wheat C.G."/>
            <person name="Glazer B.T."/>
            <person name="Huber J.A."/>
        </authorList>
    </citation>
    <scope>NUCLEOTIDE SEQUENCE</scope>
    <source>
        <strain evidence="6">NORP83</strain>
    </source>
</reference>
<evidence type="ECO:0000256" key="2">
    <source>
        <dbReference type="ARBA" id="ARBA00022692"/>
    </source>
</evidence>
<name>A0A2A4Z494_9PROT</name>
<accession>A0A2A4Z494</accession>
<dbReference type="EMBL" id="NVUS01000006">
    <property type="protein sequence ID" value="PCJ01867.1"/>
    <property type="molecule type" value="Genomic_DNA"/>
</dbReference>
<keyword evidence="2 5" id="KW-0812">Transmembrane</keyword>
<organism evidence="6">
    <name type="scientific">OCS116 cluster bacterium</name>
    <dbReference type="NCBI Taxonomy" id="2030921"/>
    <lineage>
        <taxon>Bacteria</taxon>
        <taxon>Pseudomonadati</taxon>
        <taxon>Pseudomonadota</taxon>
        <taxon>Alphaproteobacteria</taxon>
        <taxon>OCS116 cluster</taxon>
    </lineage>
</organism>
<evidence type="ECO:0000256" key="5">
    <source>
        <dbReference type="HAMAP-Rule" id="MF_00902"/>
    </source>
</evidence>
<dbReference type="GO" id="GO:0043953">
    <property type="term" value="P:protein transport by the Tat complex"/>
    <property type="evidence" value="ECO:0007669"/>
    <property type="project" value="UniProtKB-UniRule"/>
</dbReference>
<protein>
    <recommendedName>
        <fullName evidence="5">Sec-independent protein translocase protein TatC</fullName>
    </recommendedName>
</protein>
<dbReference type="GO" id="GO:0065002">
    <property type="term" value="P:intracellular protein transmembrane transport"/>
    <property type="evidence" value="ECO:0007669"/>
    <property type="project" value="TreeGrafter"/>
</dbReference>
<keyword evidence="5" id="KW-0813">Transport</keyword>
<sequence>MSAQIEQDTNQTEMDESQAPIMDHLYELRNRMIKAIVALVLFACICGFFVNDIYNILLVPFVQASGDAETARLIYTAPQELFFVYLKLALFGGMILGFPFIAFQIYAFIAPGLYKNERGAFIPYLIATPVLFVMGASLVYFFVMPFAMEFFIGMEQEGGEGLASIQLEPRATEYLSLVMTLILGFGLMFQLPVVLTLLARIGVVSSQWLKDKRKFAIVIIFAVGAILTPPDPISQLGLAFPTLLLYELSIYAVKLIERSRAKKRANQDSDDDDSTNDDE</sequence>
<comment type="subcellular location">
    <subcellularLocation>
        <location evidence="5">Cell membrane</location>
        <topology evidence="5">Multi-pass membrane protein</topology>
    </subcellularLocation>
    <subcellularLocation>
        <location evidence="1">Membrane</location>
        <topology evidence="1">Multi-pass membrane protein</topology>
    </subcellularLocation>
</comment>
<evidence type="ECO:0000256" key="4">
    <source>
        <dbReference type="ARBA" id="ARBA00023136"/>
    </source>
</evidence>
<dbReference type="InterPro" id="IPR019820">
    <property type="entry name" value="Sec-indep_translocase_CS"/>
</dbReference>
<comment type="similarity">
    <text evidence="5">Belongs to the TatC family.</text>
</comment>
<comment type="caution">
    <text evidence="6">The sequence shown here is derived from an EMBL/GenBank/DDBJ whole genome shotgun (WGS) entry which is preliminary data.</text>
</comment>
<dbReference type="PANTHER" id="PTHR30371:SF0">
    <property type="entry name" value="SEC-INDEPENDENT PROTEIN TRANSLOCASE PROTEIN TATC, CHLOROPLASTIC-RELATED"/>
    <property type="match status" value="1"/>
</dbReference>
<keyword evidence="5" id="KW-0653">Protein transport</keyword>
<comment type="function">
    <text evidence="5">Part of the twin-arginine translocation (Tat) system that transports large folded proteins containing a characteristic twin-arginine motif in their signal peptide across membranes. Together with TatB, TatC is part of a receptor directly interacting with Tat signal peptides.</text>
</comment>
<keyword evidence="5" id="KW-0811">Translocation</keyword>
<evidence type="ECO:0000256" key="3">
    <source>
        <dbReference type="ARBA" id="ARBA00022989"/>
    </source>
</evidence>
<dbReference type="GO" id="GO:0009977">
    <property type="term" value="F:proton motive force dependent protein transmembrane transporter activity"/>
    <property type="evidence" value="ECO:0007669"/>
    <property type="project" value="TreeGrafter"/>
</dbReference>
<reference key="1">
    <citation type="submission" date="2017-08" db="EMBL/GenBank/DDBJ databases">
        <title>A dynamic microbial community with high functional redundancy inhabits the cold, oxic subseafloor aquifer.</title>
        <authorList>
            <person name="Tully B.J."/>
            <person name="Wheat C.G."/>
            <person name="Glazer B.T."/>
            <person name="Huber J.A."/>
        </authorList>
    </citation>
    <scope>NUCLEOTIDE SEQUENCE [LARGE SCALE GENOMIC DNA]</scope>
</reference>
<dbReference type="NCBIfam" id="TIGR00945">
    <property type="entry name" value="tatC"/>
    <property type="match status" value="1"/>
</dbReference>
<keyword evidence="4 5" id="KW-0472">Membrane</keyword>
<dbReference type="GO" id="GO:0033281">
    <property type="term" value="C:TAT protein transport complex"/>
    <property type="evidence" value="ECO:0007669"/>
    <property type="project" value="UniProtKB-UniRule"/>
</dbReference>
<evidence type="ECO:0000256" key="1">
    <source>
        <dbReference type="ARBA" id="ARBA00004141"/>
    </source>
</evidence>
<keyword evidence="5" id="KW-1003">Cell membrane</keyword>
<feature type="transmembrane region" description="Helical" evidence="5">
    <location>
        <begin position="215"/>
        <end position="230"/>
    </location>
</feature>
<gene>
    <name evidence="5 6" type="primary">tatC</name>
    <name evidence="6" type="ORF">COB13_06735</name>
</gene>
<dbReference type="HAMAP" id="MF_00902">
    <property type="entry name" value="TatC"/>
    <property type="match status" value="1"/>
</dbReference>
<dbReference type="PANTHER" id="PTHR30371">
    <property type="entry name" value="SEC-INDEPENDENT PROTEIN TRANSLOCASE PROTEIN TATC"/>
    <property type="match status" value="1"/>
</dbReference>
<feature type="transmembrane region" description="Helical" evidence="5">
    <location>
        <begin position="236"/>
        <end position="256"/>
    </location>
</feature>
<dbReference type="PRINTS" id="PR01840">
    <property type="entry name" value="TATCFAMILY"/>
</dbReference>
<feature type="transmembrane region" description="Helical" evidence="5">
    <location>
        <begin position="121"/>
        <end position="143"/>
    </location>
</feature>
<feature type="transmembrane region" description="Helical" evidence="5">
    <location>
        <begin position="35"/>
        <end position="62"/>
    </location>
</feature>
<keyword evidence="3 5" id="KW-1133">Transmembrane helix</keyword>
<comment type="subunit">
    <text evidence="5">The Tat system comprises two distinct complexes: a TatABC complex, containing multiple copies of TatA, TatB and TatC subunits, and a separate TatA complex, containing only TatA subunits. Substrates initially bind to the TatABC complex, which probably triggers association of the separate TatA complex to form the active translocon.</text>
</comment>
<evidence type="ECO:0000313" key="6">
    <source>
        <dbReference type="EMBL" id="PCJ01867.1"/>
    </source>
</evidence>
<feature type="transmembrane region" description="Helical" evidence="5">
    <location>
        <begin position="82"/>
        <end position="109"/>
    </location>
</feature>
<dbReference type="InterPro" id="IPR002033">
    <property type="entry name" value="TatC"/>
</dbReference>